<dbReference type="EMBL" id="KB467942">
    <property type="protein sequence ID" value="PCH38710.1"/>
    <property type="molecule type" value="Genomic_DNA"/>
</dbReference>
<feature type="transmembrane region" description="Helical" evidence="2">
    <location>
        <begin position="155"/>
        <end position="173"/>
    </location>
</feature>
<name>A0A2H3J911_WOLCO</name>
<feature type="transmembrane region" description="Helical" evidence="2">
    <location>
        <begin position="7"/>
        <end position="25"/>
    </location>
</feature>
<keyword evidence="2" id="KW-0812">Transmembrane</keyword>
<reference evidence="3 4" key="1">
    <citation type="journal article" date="2012" name="Science">
        <title>The Paleozoic origin of enzymatic lignin decomposition reconstructed from 31 fungal genomes.</title>
        <authorList>
            <person name="Floudas D."/>
            <person name="Binder M."/>
            <person name="Riley R."/>
            <person name="Barry K."/>
            <person name="Blanchette R.A."/>
            <person name="Henrissat B."/>
            <person name="Martinez A.T."/>
            <person name="Otillar R."/>
            <person name="Spatafora J.W."/>
            <person name="Yadav J.S."/>
            <person name="Aerts A."/>
            <person name="Benoit I."/>
            <person name="Boyd A."/>
            <person name="Carlson A."/>
            <person name="Copeland A."/>
            <person name="Coutinho P.M."/>
            <person name="de Vries R.P."/>
            <person name="Ferreira P."/>
            <person name="Findley K."/>
            <person name="Foster B."/>
            <person name="Gaskell J."/>
            <person name="Glotzer D."/>
            <person name="Gorecki P."/>
            <person name="Heitman J."/>
            <person name="Hesse C."/>
            <person name="Hori C."/>
            <person name="Igarashi K."/>
            <person name="Jurgens J.A."/>
            <person name="Kallen N."/>
            <person name="Kersten P."/>
            <person name="Kohler A."/>
            <person name="Kuees U."/>
            <person name="Kumar T.K.A."/>
            <person name="Kuo A."/>
            <person name="LaButti K."/>
            <person name="Larrondo L.F."/>
            <person name="Lindquist E."/>
            <person name="Ling A."/>
            <person name="Lombard V."/>
            <person name="Lucas S."/>
            <person name="Lundell T."/>
            <person name="Martin R."/>
            <person name="McLaughlin D.J."/>
            <person name="Morgenstern I."/>
            <person name="Morin E."/>
            <person name="Murat C."/>
            <person name="Nagy L.G."/>
            <person name="Nolan M."/>
            <person name="Ohm R.A."/>
            <person name="Patyshakuliyeva A."/>
            <person name="Rokas A."/>
            <person name="Ruiz-Duenas F.J."/>
            <person name="Sabat G."/>
            <person name="Salamov A."/>
            <person name="Samejima M."/>
            <person name="Schmutz J."/>
            <person name="Slot J.C."/>
            <person name="St John F."/>
            <person name="Stenlid J."/>
            <person name="Sun H."/>
            <person name="Sun S."/>
            <person name="Syed K."/>
            <person name="Tsang A."/>
            <person name="Wiebenga A."/>
            <person name="Young D."/>
            <person name="Pisabarro A."/>
            <person name="Eastwood D.C."/>
            <person name="Martin F."/>
            <person name="Cullen D."/>
            <person name="Grigoriev I.V."/>
            <person name="Hibbett D.S."/>
        </authorList>
    </citation>
    <scope>NUCLEOTIDE SEQUENCE [LARGE SCALE GENOMIC DNA]</scope>
    <source>
        <strain evidence="3 4">MD-104</strain>
    </source>
</reference>
<dbReference type="OrthoDB" id="2804471at2759"/>
<feature type="region of interest" description="Disordered" evidence="1">
    <location>
        <begin position="254"/>
        <end position="279"/>
    </location>
</feature>
<gene>
    <name evidence="3" type="ORF">WOLCODRAFT_136408</name>
</gene>
<sequence>MHISTMLYILISFAIWAIPGCTVLYPLTLLWGCSICMQYACWGVISALRVYAIGGRRWFIPLVVMGLYLIPVATTIYMYSLTAKMQFPAPTGCVTYQRVSIVEQKMLIVASRAAIIAADLMVLVVTWRATYWTLRSAHMLGTQQSLMSLSLRDGTSYFGALLILGVINMVMYYTQITDGMSYIVEPLTTMLLSRLLLNLRRASFLQADAPSNPSQLLSLVFASHPEDGNVEPANGLTQSRGEAGEEVVMVELQHRDSGDEEARENAVDEFENSREDLGV</sequence>
<dbReference type="OMA" id="WDSTHET"/>
<feature type="compositionally biased region" description="Basic and acidic residues" evidence="1">
    <location>
        <begin position="263"/>
        <end position="279"/>
    </location>
</feature>
<dbReference type="Proteomes" id="UP000218811">
    <property type="component" value="Unassembled WGS sequence"/>
</dbReference>
<keyword evidence="2" id="KW-1133">Transmembrane helix</keyword>
<evidence type="ECO:0000256" key="2">
    <source>
        <dbReference type="SAM" id="Phobius"/>
    </source>
</evidence>
<dbReference type="AlphaFoldDB" id="A0A2H3J911"/>
<feature type="transmembrane region" description="Helical" evidence="2">
    <location>
        <begin position="58"/>
        <end position="79"/>
    </location>
</feature>
<evidence type="ECO:0000256" key="1">
    <source>
        <dbReference type="SAM" id="MobiDB-lite"/>
    </source>
</evidence>
<accession>A0A2H3J911</accession>
<organism evidence="3 4">
    <name type="scientific">Wolfiporia cocos (strain MD-104)</name>
    <name type="common">Brown rot fungus</name>
    <dbReference type="NCBI Taxonomy" id="742152"/>
    <lineage>
        <taxon>Eukaryota</taxon>
        <taxon>Fungi</taxon>
        <taxon>Dikarya</taxon>
        <taxon>Basidiomycota</taxon>
        <taxon>Agaricomycotina</taxon>
        <taxon>Agaricomycetes</taxon>
        <taxon>Polyporales</taxon>
        <taxon>Phaeolaceae</taxon>
        <taxon>Wolfiporia</taxon>
    </lineage>
</organism>
<protein>
    <submittedName>
        <fullName evidence="3">Uncharacterized protein</fullName>
    </submittedName>
</protein>
<keyword evidence="4" id="KW-1185">Reference proteome</keyword>
<feature type="transmembrane region" description="Helical" evidence="2">
    <location>
        <begin position="113"/>
        <end position="134"/>
    </location>
</feature>
<proteinExistence type="predicted"/>
<evidence type="ECO:0000313" key="3">
    <source>
        <dbReference type="EMBL" id="PCH38710.1"/>
    </source>
</evidence>
<evidence type="ECO:0000313" key="4">
    <source>
        <dbReference type="Proteomes" id="UP000218811"/>
    </source>
</evidence>
<keyword evidence="2" id="KW-0472">Membrane</keyword>